<evidence type="ECO:0000313" key="3">
    <source>
        <dbReference type="Proteomes" id="UP000324575"/>
    </source>
</evidence>
<name>A0A5M8P1Y4_9BACT</name>
<dbReference type="EMBL" id="SNRX01000008">
    <property type="protein sequence ID" value="KAA6302320.1"/>
    <property type="molecule type" value="Genomic_DNA"/>
</dbReference>
<dbReference type="SUPFAM" id="SSF53335">
    <property type="entry name" value="S-adenosyl-L-methionine-dependent methyltransferases"/>
    <property type="match status" value="1"/>
</dbReference>
<dbReference type="InterPro" id="IPR029044">
    <property type="entry name" value="Nucleotide-diphossugar_trans"/>
</dbReference>
<dbReference type="InterPro" id="IPR001173">
    <property type="entry name" value="Glyco_trans_2-like"/>
</dbReference>
<comment type="caution">
    <text evidence="2">The sequence shown here is derived from an EMBL/GenBank/DDBJ whole genome shotgun (WGS) entry which is preliminary data.</text>
</comment>
<accession>A0A5M8P1Y4</accession>
<proteinExistence type="predicted"/>
<dbReference type="Proteomes" id="UP000324575">
    <property type="component" value="Unassembled WGS sequence"/>
</dbReference>
<dbReference type="PANTHER" id="PTHR22916:SF3">
    <property type="entry name" value="UDP-GLCNAC:BETAGAL BETA-1,3-N-ACETYLGLUCOSAMINYLTRANSFERASE-LIKE PROTEIN 1"/>
    <property type="match status" value="1"/>
</dbReference>
<dbReference type="Pfam" id="PF03269">
    <property type="entry name" value="DUF268"/>
    <property type="match status" value="1"/>
</dbReference>
<dbReference type="GO" id="GO:0016758">
    <property type="term" value="F:hexosyltransferase activity"/>
    <property type="evidence" value="ECO:0007669"/>
    <property type="project" value="UniProtKB-ARBA"/>
</dbReference>
<organism evidence="2 3">
    <name type="scientific">Candidatus Ordinivivax streblomastigis</name>
    <dbReference type="NCBI Taxonomy" id="2540710"/>
    <lineage>
        <taxon>Bacteria</taxon>
        <taxon>Pseudomonadati</taxon>
        <taxon>Bacteroidota</taxon>
        <taxon>Bacteroidia</taxon>
        <taxon>Bacteroidales</taxon>
        <taxon>Candidatus Ordinivivax</taxon>
    </lineage>
</organism>
<dbReference type="SUPFAM" id="SSF53448">
    <property type="entry name" value="Nucleotide-diphospho-sugar transferases"/>
    <property type="match status" value="1"/>
</dbReference>
<reference evidence="2 3" key="1">
    <citation type="submission" date="2019-03" db="EMBL/GenBank/DDBJ databases">
        <title>Single cell metagenomics reveals metabolic interactions within the superorganism composed of flagellate Streblomastix strix and complex community of Bacteroidetes bacteria on its surface.</title>
        <authorList>
            <person name="Treitli S.C."/>
            <person name="Kolisko M."/>
            <person name="Husnik F."/>
            <person name="Keeling P."/>
            <person name="Hampl V."/>
        </authorList>
    </citation>
    <scope>NUCLEOTIDE SEQUENCE [LARGE SCALE GENOMIC DNA]</scope>
    <source>
        <strain evidence="2">St1</strain>
    </source>
</reference>
<dbReference type="PANTHER" id="PTHR22916">
    <property type="entry name" value="GLYCOSYLTRANSFERASE"/>
    <property type="match status" value="1"/>
</dbReference>
<evidence type="ECO:0000313" key="2">
    <source>
        <dbReference type="EMBL" id="KAA6302320.1"/>
    </source>
</evidence>
<dbReference type="InterPro" id="IPR029063">
    <property type="entry name" value="SAM-dependent_MTases_sf"/>
</dbReference>
<dbReference type="AlphaFoldDB" id="A0A5M8P1Y4"/>
<evidence type="ECO:0000259" key="1">
    <source>
        <dbReference type="Pfam" id="PF00535"/>
    </source>
</evidence>
<feature type="domain" description="Glycosyltransferase 2-like" evidence="1">
    <location>
        <begin position="8"/>
        <end position="153"/>
    </location>
</feature>
<dbReference type="Pfam" id="PF00535">
    <property type="entry name" value="Glycos_transf_2"/>
    <property type="match status" value="1"/>
</dbReference>
<dbReference type="InterPro" id="IPR004951">
    <property type="entry name" value="DUF268_CAE_spp"/>
</dbReference>
<dbReference type="Gene3D" id="3.40.50.150">
    <property type="entry name" value="Vaccinia Virus protein VP39"/>
    <property type="match status" value="1"/>
</dbReference>
<gene>
    <name evidence="2" type="ORF">EZS26_001433</name>
</gene>
<sequence length="560" mass="64875">MTQPVKISVLTSLYNCEHFLSDYLKALSTIEGKEQIEVLLLHNAPTDNEIAILQQYLSELDFVRHIIIPERESLYRTWNRGIAMSEGKYITVWNVDDVRFPNSIHLQAEALDNNPQAALAYGDIWESGQYGICGTKRTNSPLYNYKKEFFKSYHVSCFQMWRKSIHPIIGYYDEQFKCSADFDFQIRSALHFPFVKVEEMLGIYLGTDENKLSNNGLQNLENNVIYSRYGVYEKVNFFTIRKSLMQYKKNQMLFFNEWNPLTENQPFHFLYKLFSIFSGLFKSIIKQIKHSIKQIIMKSIFKKLYKLSFAYGFDPKKLVGTLKAKRNRGFLSDLAEFKRQKGNDNSFPLGQINPILSEKTEEGGTMKGFYFHQDLYAAQRIYKANPKKHLDIGSRTDGFIAHVASFRQIELIDIRLITSQVKNIAFRQADLMNLPEDLIDYCDSISSLHALEHFGLGHYGDPIDYLGHLKGIENITKILVTGGTFYFSVPMGKQRVEFNEQRVFSLEYLIDILSPNYTIQAFAYVDDKGNLVEDPELTPESIKSNFGCWYGCGIFTLIKK</sequence>
<dbReference type="Gene3D" id="3.90.550.10">
    <property type="entry name" value="Spore Coat Polysaccharide Biosynthesis Protein SpsA, Chain A"/>
    <property type="match status" value="1"/>
</dbReference>
<protein>
    <recommendedName>
        <fullName evidence="1">Glycosyltransferase 2-like domain-containing protein</fullName>
    </recommendedName>
</protein>